<keyword evidence="1" id="KW-0808">Transferase</keyword>
<dbReference type="PANTHER" id="PTHR12283:SF6">
    <property type="entry name" value="GLUTAMINYL-PEPTIDE CYCLOTRANSFERASE-RELATED"/>
    <property type="match status" value="1"/>
</dbReference>
<evidence type="ECO:0000313" key="5">
    <source>
        <dbReference type="Proteomes" id="UP001172082"/>
    </source>
</evidence>
<dbReference type="Pfam" id="PF04389">
    <property type="entry name" value="Peptidase_M28"/>
    <property type="match status" value="1"/>
</dbReference>
<evidence type="ECO:0000256" key="1">
    <source>
        <dbReference type="ARBA" id="ARBA00022679"/>
    </source>
</evidence>
<evidence type="ECO:0000313" key="4">
    <source>
        <dbReference type="EMBL" id="MDN5201564.1"/>
    </source>
</evidence>
<evidence type="ECO:0000256" key="2">
    <source>
        <dbReference type="ARBA" id="ARBA00023315"/>
    </source>
</evidence>
<gene>
    <name evidence="4" type="ORF">QQ008_09335</name>
</gene>
<reference evidence="4" key="1">
    <citation type="submission" date="2023-06" db="EMBL/GenBank/DDBJ databases">
        <title>Genomic of Parafulvivirga corallium.</title>
        <authorList>
            <person name="Wang G."/>
        </authorList>
    </citation>
    <scope>NUCLEOTIDE SEQUENCE</scope>
    <source>
        <strain evidence="4">BMA10</strain>
    </source>
</reference>
<accession>A0ABT8KLI0</accession>
<comment type="caution">
    <text evidence="4">The sequence shown here is derived from an EMBL/GenBank/DDBJ whole genome shotgun (WGS) entry which is preliminary data.</text>
</comment>
<keyword evidence="5" id="KW-1185">Reference proteome</keyword>
<protein>
    <submittedName>
        <fullName evidence="4">M28 family peptidase</fullName>
    </submittedName>
</protein>
<organism evidence="4 5">
    <name type="scientific">Splendidivirga corallicola</name>
    <dbReference type="NCBI Taxonomy" id="3051826"/>
    <lineage>
        <taxon>Bacteria</taxon>
        <taxon>Pseudomonadati</taxon>
        <taxon>Bacteroidota</taxon>
        <taxon>Cytophagia</taxon>
        <taxon>Cytophagales</taxon>
        <taxon>Splendidivirgaceae</taxon>
        <taxon>Splendidivirga</taxon>
    </lineage>
</organism>
<name>A0ABT8KLI0_9BACT</name>
<sequence length="347" mass="39301">MRNRLLRKMYEYRVTHFLCLILFLVACDKKEKGTQNDDIAEKKEVIVDVPVFNADSAYSYLQKQVDFGPRVPNTASHGRCAGYLVKKLESLGASVEKQDFEANAYDGKKLYLTNIIASYYPERKKRVLLAAHWDTRPFADKDSVNVDKPIAGANDGASGVAVLLEIARQIQANPNFKIGIDIIFFDGEDYGIPEGYKGTIIPELRPPASSYCLGSQYWSKNKHKPHYSAFYGILLDMVGARGAKFYYDTFSNKTAPSIVKKVWNHASKEGYSDFFINQQSGDITDDHVFVSLLGKIPMIDIVEYDPSSKNYFGFYHHTHQDNMDIIDKSTLTAVGQTVLRTVYYEDQ</sequence>
<feature type="domain" description="Peptidase M28" evidence="3">
    <location>
        <begin position="114"/>
        <end position="341"/>
    </location>
</feature>
<dbReference type="PROSITE" id="PS51257">
    <property type="entry name" value="PROKAR_LIPOPROTEIN"/>
    <property type="match status" value="1"/>
</dbReference>
<dbReference type="Proteomes" id="UP001172082">
    <property type="component" value="Unassembled WGS sequence"/>
</dbReference>
<dbReference type="InterPro" id="IPR007484">
    <property type="entry name" value="Peptidase_M28"/>
</dbReference>
<evidence type="ECO:0000259" key="3">
    <source>
        <dbReference type="Pfam" id="PF04389"/>
    </source>
</evidence>
<dbReference type="PANTHER" id="PTHR12283">
    <property type="entry name" value="GLUTAMINYL-PEPTIDE CYCLOTRANSFERASE"/>
    <property type="match status" value="1"/>
</dbReference>
<dbReference type="EMBL" id="JAUJEA010000003">
    <property type="protein sequence ID" value="MDN5201564.1"/>
    <property type="molecule type" value="Genomic_DNA"/>
</dbReference>
<dbReference type="SUPFAM" id="SSF53187">
    <property type="entry name" value="Zn-dependent exopeptidases"/>
    <property type="match status" value="1"/>
</dbReference>
<dbReference type="RefSeq" id="WP_346751592.1">
    <property type="nucleotide sequence ID" value="NZ_JAUJEA010000003.1"/>
</dbReference>
<keyword evidence="2" id="KW-0012">Acyltransferase</keyword>
<dbReference type="InterPro" id="IPR040234">
    <property type="entry name" value="QC/QCL"/>
</dbReference>
<proteinExistence type="predicted"/>
<dbReference type="Gene3D" id="3.40.630.10">
    <property type="entry name" value="Zn peptidases"/>
    <property type="match status" value="1"/>
</dbReference>